<dbReference type="SMART" id="SM00463">
    <property type="entry name" value="SMR"/>
    <property type="match status" value="1"/>
</dbReference>
<dbReference type="Pfam" id="PF01713">
    <property type="entry name" value="Smr"/>
    <property type="match status" value="1"/>
</dbReference>
<dbReference type="PANTHER" id="PTHR35562:SF2">
    <property type="entry name" value="DNA ENDONUCLEASE SMRA-RELATED"/>
    <property type="match status" value="1"/>
</dbReference>
<evidence type="ECO:0000259" key="2">
    <source>
        <dbReference type="PROSITE" id="PS50828"/>
    </source>
</evidence>
<evidence type="ECO:0000313" key="3">
    <source>
        <dbReference type="EMBL" id="SPD74028.1"/>
    </source>
</evidence>
<sequence length="238" mass="27068">MPRRKKKKIISPGSNSKKKTRVSFNPLKGDLAYLMKADPSRDRQEMQEAPVRTKRQDEEDGLFLGLMSDVTRLEGGKRRIARQPDPNVRPAHAPANEELEVLAHLSDLVSGVAEIDIIFTDEYIEGCTPGFSPRLMERLKKGDFPVQDHIDLHGLNKQEAETRVREFLIRSYRLGLRCVLIVHGRGLNSQDHIPVLKERLPSWLNRGPINKIVLAFSTARPYDGGAGAIYVLLRRWMK</sequence>
<gene>
    <name evidence="3" type="ORF">PITCH_A2030172</name>
</gene>
<dbReference type="EMBL" id="OJIN01000117">
    <property type="protein sequence ID" value="SPD74028.1"/>
    <property type="molecule type" value="Genomic_DNA"/>
</dbReference>
<dbReference type="AlphaFoldDB" id="A0A445MX29"/>
<feature type="region of interest" description="Disordered" evidence="1">
    <location>
        <begin position="35"/>
        <end position="56"/>
    </location>
</feature>
<dbReference type="PROSITE" id="PS50828">
    <property type="entry name" value="SMR"/>
    <property type="match status" value="1"/>
</dbReference>
<dbReference type="InterPro" id="IPR036063">
    <property type="entry name" value="Smr_dom_sf"/>
</dbReference>
<dbReference type="Gene3D" id="3.30.1370.110">
    <property type="match status" value="1"/>
</dbReference>
<accession>A0A445MX29</accession>
<evidence type="ECO:0000256" key="1">
    <source>
        <dbReference type="SAM" id="MobiDB-lite"/>
    </source>
</evidence>
<reference evidence="3" key="1">
    <citation type="submission" date="2018-01" db="EMBL/GenBank/DDBJ databases">
        <authorList>
            <person name="Regsiter A."/>
            <person name="William W."/>
        </authorList>
    </citation>
    <scope>NUCLEOTIDE SEQUENCE</scope>
    <source>
        <strain evidence="3">TRIP AH-1</strain>
    </source>
</reference>
<proteinExistence type="predicted"/>
<feature type="region of interest" description="Disordered" evidence="1">
    <location>
        <begin position="1"/>
        <end position="22"/>
    </location>
</feature>
<name>A0A445MX29_9BACT</name>
<organism evidence="3">
    <name type="scientific">uncultured Desulfobacterium sp</name>
    <dbReference type="NCBI Taxonomy" id="201089"/>
    <lineage>
        <taxon>Bacteria</taxon>
        <taxon>Pseudomonadati</taxon>
        <taxon>Thermodesulfobacteriota</taxon>
        <taxon>Desulfobacteria</taxon>
        <taxon>Desulfobacterales</taxon>
        <taxon>Desulfobacteriaceae</taxon>
        <taxon>Desulfobacterium</taxon>
        <taxon>environmental samples</taxon>
    </lineage>
</organism>
<dbReference type="SUPFAM" id="SSF160443">
    <property type="entry name" value="SMR domain-like"/>
    <property type="match status" value="1"/>
</dbReference>
<dbReference type="InterPro" id="IPR002625">
    <property type="entry name" value="Smr_dom"/>
</dbReference>
<protein>
    <submittedName>
        <fullName evidence="3">Smr domain protein</fullName>
    </submittedName>
</protein>
<feature type="domain" description="Smr" evidence="2">
    <location>
        <begin position="150"/>
        <end position="234"/>
    </location>
</feature>
<dbReference type="PANTHER" id="PTHR35562">
    <property type="entry name" value="DNA ENDONUCLEASE SMRA-RELATED"/>
    <property type="match status" value="1"/>
</dbReference>